<dbReference type="EMBL" id="BQNB010011581">
    <property type="protein sequence ID" value="GJS92432.1"/>
    <property type="molecule type" value="Genomic_DNA"/>
</dbReference>
<sequence>MFYSIRCFIFFIKNSCVSIALTKQPSTYYSKYLREFWYTTEAYSTINTITFTLSSFDKPLSFNLDDISTFIVLKPSGNYVSLPLKETVKAGLETLGLIDENDSTISSSDLANSSLLKMRYFSLIWKVLMQYIVKCLGGMQGSHDQLNVNQQIIAYCLCWGLDIDIINILFSDLLVQLNPSKKGRKPNICYTRYLSLIFEHLLKDNYNNENLKTFKPYHITASSLKTPSEYEVPLTSHMLKVVKISEDHYKYLFPPSGDVIADDTADKSSSRTSVQPVTQPKAKTDKKLRRKKVIASSEPNASKIFKESPPSPQVIDTQHAEEKVATVDTTHSLEAFESAEEQANQLETIDATKITVQKQIDEEIMKEFDIVEEEVKDYRITSLGNISLEKLLASHENKEADKEGKVVFDLANDDRVIDITLVVQDTTEADYDLESMPGDDIESLSGFKAEESDHNDDLRRKEINSLTSRVIKLESSLAQKVADKLEDFVPRLVADAFEERIPDLLSDTLKNILPRIIKDSVNQALPKFDKRVKKTLKDKVPDLILKPLNKELIALNKLENNRMIDLQRQLSTVIKVKVGHSIQQSVRKEIRELVILIGFSEWLEVHYLESKVKRKQVMDGMHRNLVPVSGVVPLEGEFHLATTPQLIRIQNAIKVDLEKADEMYRKMIYVIEARDDHNCSQKYERDVSKNGRALNAVVLPSQDS</sequence>
<comment type="caution">
    <text evidence="2">The sequence shown here is derived from an EMBL/GenBank/DDBJ whole genome shotgun (WGS) entry which is preliminary data.</text>
</comment>
<evidence type="ECO:0000313" key="3">
    <source>
        <dbReference type="Proteomes" id="UP001151760"/>
    </source>
</evidence>
<reference evidence="2" key="1">
    <citation type="journal article" date="2022" name="Int. J. Mol. Sci.">
        <title>Draft Genome of Tanacetum Coccineum: Genomic Comparison of Closely Related Tanacetum-Family Plants.</title>
        <authorList>
            <person name="Yamashiro T."/>
            <person name="Shiraishi A."/>
            <person name="Nakayama K."/>
            <person name="Satake H."/>
        </authorList>
    </citation>
    <scope>NUCLEOTIDE SEQUENCE</scope>
</reference>
<feature type="region of interest" description="Disordered" evidence="1">
    <location>
        <begin position="262"/>
        <end position="286"/>
    </location>
</feature>
<evidence type="ECO:0000313" key="2">
    <source>
        <dbReference type="EMBL" id="GJS92432.1"/>
    </source>
</evidence>
<reference evidence="2" key="2">
    <citation type="submission" date="2022-01" db="EMBL/GenBank/DDBJ databases">
        <authorList>
            <person name="Yamashiro T."/>
            <person name="Shiraishi A."/>
            <person name="Satake H."/>
            <person name="Nakayama K."/>
        </authorList>
    </citation>
    <scope>NUCLEOTIDE SEQUENCE</scope>
</reference>
<evidence type="ECO:0000256" key="1">
    <source>
        <dbReference type="SAM" id="MobiDB-lite"/>
    </source>
</evidence>
<name>A0ABQ4ZR84_9ASTR</name>
<keyword evidence="3" id="KW-1185">Reference proteome</keyword>
<dbReference type="Proteomes" id="UP001151760">
    <property type="component" value="Unassembled WGS sequence"/>
</dbReference>
<gene>
    <name evidence="2" type="ORF">Tco_0799400</name>
</gene>
<proteinExistence type="predicted"/>
<organism evidence="2 3">
    <name type="scientific">Tanacetum coccineum</name>
    <dbReference type="NCBI Taxonomy" id="301880"/>
    <lineage>
        <taxon>Eukaryota</taxon>
        <taxon>Viridiplantae</taxon>
        <taxon>Streptophyta</taxon>
        <taxon>Embryophyta</taxon>
        <taxon>Tracheophyta</taxon>
        <taxon>Spermatophyta</taxon>
        <taxon>Magnoliopsida</taxon>
        <taxon>eudicotyledons</taxon>
        <taxon>Gunneridae</taxon>
        <taxon>Pentapetalae</taxon>
        <taxon>asterids</taxon>
        <taxon>campanulids</taxon>
        <taxon>Asterales</taxon>
        <taxon>Asteraceae</taxon>
        <taxon>Asteroideae</taxon>
        <taxon>Anthemideae</taxon>
        <taxon>Anthemidinae</taxon>
        <taxon>Tanacetum</taxon>
    </lineage>
</organism>
<protein>
    <recommendedName>
        <fullName evidence="4">Aminotransferase-like plant mobile domain-containing protein</fullName>
    </recommendedName>
</protein>
<evidence type="ECO:0008006" key="4">
    <source>
        <dbReference type="Google" id="ProtNLM"/>
    </source>
</evidence>
<accession>A0ABQ4ZR84</accession>